<keyword evidence="1" id="KW-0285">Flavoprotein</keyword>
<dbReference type="Gene3D" id="3.10.20.30">
    <property type="match status" value="1"/>
</dbReference>
<keyword evidence="6" id="KW-0411">Iron-sulfur</keyword>
<dbReference type="InterPro" id="IPR036010">
    <property type="entry name" value="2Fe-2S_ferredoxin-like_sf"/>
</dbReference>
<protein>
    <submittedName>
        <fullName evidence="9">Oxidoreductase</fullName>
    </submittedName>
</protein>
<dbReference type="InterPro" id="IPR050415">
    <property type="entry name" value="MRET"/>
</dbReference>
<dbReference type="InterPro" id="IPR012675">
    <property type="entry name" value="Beta-grasp_dom_sf"/>
</dbReference>
<keyword evidence="2" id="KW-0001">2Fe-2S</keyword>
<dbReference type="AlphaFoldDB" id="A0A372EGB8"/>
<feature type="domain" description="FAD-binding FR-type" evidence="8">
    <location>
        <begin position="2"/>
        <end position="106"/>
    </location>
</feature>
<dbReference type="InterPro" id="IPR039261">
    <property type="entry name" value="FNR_nucleotide-bd"/>
</dbReference>
<dbReference type="PROSITE" id="PS51384">
    <property type="entry name" value="FAD_FR"/>
    <property type="match status" value="1"/>
</dbReference>
<dbReference type="PRINTS" id="PR00409">
    <property type="entry name" value="PHDIOXRDTASE"/>
</dbReference>
<evidence type="ECO:0000259" key="7">
    <source>
        <dbReference type="PROSITE" id="PS51085"/>
    </source>
</evidence>
<dbReference type="SUPFAM" id="SSF63380">
    <property type="entry name" value="Riboflavin synthase domain-like"/>
    <property type="match status" value="1"/>
</dbReference>
<dbReference type="Gene3D" id="3.40.50.80">
    <property type="entry name" value="Nucleotide-binding domain of ferredoxin-NADP reductase (FNR) module"/>
    <property type="match status" value="1"/>
</dbReference>
<evidence type="ECO:0000256" key="5">
    <source>
        <dbReference type="ARBA" id="ARBA00023004"/>
    </source>
</evidence>
<dbReference type="PANTHER" id="PTHR47354:SF1">
    <property type="entry name" value="CARNITINE MONOOXYGENASE REDUCTASE SUBUNIT"/>
    <property type="match status" value="1"/>
</dbReference>
<gene>
    <name evidence="9" type="ORF">DY262_17105</name>
</gene>
<dbReference type="Pfam" id="PF00175">
    <property type="entry name" value="NAD_binding_1"/>
    <property type="match status" value="1"/>
</dbReference>
<keyword evidence="5" id="KW-0408">Iron</keyword>
<dbReference type="PANTHER" id="PTHR47354">
    <property type="entry name" value="NADH OXIDOREDUCTASE HCR"/>
    <property type="match status" value="1"/>
</dbReference>
<dbReference type="EMBL" id="QVLS01000011">
    <property type="protein sequence ID" value="RFP77469.1"/>
    <property type="molecule type" value="Genomic_DNA"/>
</dbReference>
<evidence type="ECO:0000256" key="6">
    <source>
        <dbReference type="ARBA" id="ARBA00023014"/>
    </source>
</evidence>
<evidence type="ECO:0000256" key="2">
    <source>
        <dbReference type="ARBA" id="ARBA00022714"/>
    </source>
</evidence>
<keyword evidence="4" id="KW-0560">Oxidoreductase</keyword>
<evidence type="ECO:0000256" key="4">
    <source>
        <dbReference type="ARBA" id="ARBA00023002"/>
    </source>
</evidence>
<reference evidence="9 10" key="1">
    <citation type="submission" date="2018-08" db="EMBL/GenBank/DDBJ databases">
        <title>Hydrogenophaga sp. LA-38 isolated from sludge.</title>
        <authorList>
            <person name="Im W.-T."/>
        </authorList>
    </citation>
    <scope>NUCLEOTIDE SEQUENCE [LARGE SCALE GENOMIC DNA]</scope>
    <source>
        <strain evidence="9 10">LA-38</strain>
    </source>
</reference>
<keyword evidence="3" id="KW-0479">Metal-binding</keyword>
<keyword evidence="10" id="KW-1185">Reference proteome</keyword>
<evidence type="ECO:0000256" key="1">
    <source>
        <dbReference type="ARBA" id="ARBA00022630"/>
    </source>
</evidence>
<sequence>MNGGTEVVVSAVRPLARDVLAIELSHRGGAALPGAAPGAHIDLALPNGLTRQYSLVNAQGAERQPNYLVAVGRDAHSRGGSSWIHDQLRTGQALRVSAPRNLFAMDPAHRRVLLVAGGIGVTPIVAMARHCAAQGLDWELLACARSASRLAYLDELKALAGPRLRTHFDDEQGGPIDAAPLLADAHWDGLYACGPAPMLDALARASAHWPAGSVRMERFKASDVEGGDERRGFALRLSRSGLQTTVAPNESVLDALERLGVEHPFACREGLCGTCEAPLLEGEALHLDSVLSPEERAAQRRMLVCVSRCAGDRLVLDI</sequence>
<dbReference type="CDD" id="cd00207">
    <property type="entry name" value="fer2"/>
    <property type="match status" value="1"/>
</dbReference>
<dbReference type="CDD" id="cd06185">
    <property type="entry name" value="PDR_like"/>
    <property type="match status" value="1"/>
</dbReference>
<evidence type="ECO:0000313" key="9">
    <source>
        <dbReference type="EMBL" id="RFP77469.1"/>
    </source>
</evidence>
<evidence type="ECO:0000313" key="10">
    <source>
        <dbReference type="Proteomes" id="UP000261931"/>
    </source>
</evidence>
<dbReference type="InterPro" id="IPR017938">
    <property type="entry name" value="Riboflavin_synthase-like_b-brl"/>
</dbReference>
<dbReference type="InterPro" id="IPR006058">
    <property type="entry name" value="2Fe2S_fd_BS"/>
</dbReference>
<dbReference type="SUPFAM" id="SSF54292">
    <property type="entry name" value="2Fe-2S ferredoxin-like"/>
    <property type="match status" value="1"/>
</dbReference>
<accession>A0A372EGB8</accession>
<dbReference type="RefSeq" id="WP_116960310.1">
    <property type="nucleotide sequence ID" value="NZ_QVLS01000011.1"/>
</dbReference>
<comment type="caution">
    <text evidence="9">The sequence shown here is derived from an EMBL/GenBank/DDBJ whole genome shotgun (WGS) entry which is preliminary data.</text>
</comment>
<proteinExistence type="predicted"/>
<dbReference type="InterPro" id="IPR001041">
    <property type="entry name" value="2Fe-2S_ferredoxin-type"/>
</dbReference>
<dbReference type="GO" id="GO:0016491">
    <property type="term" value="F:oxidoreductase activity"/>
    <property type="evidence" value="ECO:0007669"/>
    <property type="project" value="UniProtKB-KW"/>
</dbReference>
<dbReference type="GO" id="GO:0046872">
    <property type="term" value="F:metal ion binding"/>
    <property type="evidence" value="ECO:0007669"/>
    <property type="project" value="UniProtKB-KW"/>
</dbReference>
<evidence type="ECO:0000256" key="3">
    <source>
        <dbReference type="ARBA" id="ARBA00022723"/>
    </source>
</evidence>
<dbReference type="PROSITE" id="PS00197">
    <property type="entry name" value="2FE2S_FER_1"/>
    <property type="match status" value="1"/>
</dbReference>
<evidence type="ECO:0000259" key="8">
    <source>
        <dbReference type="PROSITE" id="PS51384"/>
    </source>
</evidence>
<name>A0A372EGB8_9BURK</name>
<dbReference type="Pfam" id="PF00111">
    <property type="entry name" value="Fer2"/>
    <property type="match status" value="1"/>
</dbReference>
<dbReference type="Gene3D" id="2.40.30.10">
    <property type="entry name" value="Translation factors"/>
    <property type="match status" value="1"/>
</dbReference>
<dbReference type="InterPro" id="IPR017927">
    <property type="entry name" value="FAD-bd_FR_type"/>
</dbReference>
<dbReference type="Proteomes" id="UP000261931">
    <property type="component" value="Unassembled WGS sequence"/>
</dbReference>
<dbReference type="GO" id="GO:0051537">
    <property type="term" value="F:2 iron, 2 sulfur cluster binding"/>
    <property type="evidence" value="ECO:0007669"/>
    <property type="project" value="UniProtKB-KW"/>
</dbReference>
<dbReference type="InterPro" id="IPR001433">
    <property type="entry name" value="OxRdtase_FAD/NAD-bd"/>
</dbReference>
<dbReference type="PROSITE" id="PS51085">
    <property type="entry name" value="2FE2S_FER_2"/>
    <property type="match status" value="1"/>
</dbReference>
<dbReference type="SUPFAM" id="SSF52343">
    <property type="entry name" value="Ferredoxin reductase-like, C-terminal NADP-linked domain"/>
    <property type="match status" value="1"/>
</dbReference>
<organism evidence="9 10">
    <name type="scientific">Hydrogenophaga borbori</name>
    <dbReference type="NCBI Taxonomy" id="2294117"/>
    <lineage>
        <taxon>Bacteria</taxon>
        <taxon>Pseudomonadati</taxon>
        <taxon>Pseudomonadota</taxon>
        <taxon>Betaproteobacteria</taxon>
        <taxon>Burkholderiales</taxon>
        <taxon>Comamonadaceae</taxon>
        <taxon>Hydrogenophaga</taxon>
    </lineage>
</organism>
<feature type="domain" description="2Fe-2S ferredoxin-type" evidence="7">
    <location>
        <begin position="233"/>
        <end position="318"/>
    </location>
</feature>